<evidence type="ECO:0000313" key="3">
    <source>
        <dbReference type="Proteomes" id="UP001164459"/>
    </source>
</evidence>
<dbReference type="Pfam" id="PF20032">
    <property type="entry name" value="ADYC"/>
    <property type="match status" value="1"/>
</dbReference>
<evidence type="ECO:0000259" key="1">
    <source>
        <dbReference type="Pfam" id="PF20032"/>
    </source>
</evidence>
<organism evidence="2 3">
    <name type="scientific">Nannocystis punicea</name>
    <dbReference type="NCBI Taxonomy" id="2995304"/>
    <lineage>
        <taxon>Bacteria</taxon>
        <taxon>Pseudomonadati</taxon>
        <taxon>Myxococcota</taxon>
        <taxon>Polyangia</taxon>
        <taxon>Nannocystales</taxon>
        <taxon>Nannocystaceae</taxon>
        <taxon>Nannocystis</taxon>
    </lineage>
</organism>
<dbReference type="Pfam" id="PF00805">
    <property type="entry name" value="Pentapeptide"/>
    <property type="match status" value="1"/>
</dbReference>
<keyword evidence="3" id="KW-1185">Reference proteome</keyword>
<reference evidence="2" key="1">
    <citation type="submission" date="2022-11" db="EMBL/GenBank/DDBJ databases">
        <title>Minimal conservation of predation-associated metabolite biosynthetic gene clusters underscores biosynthetic potential of Myxococcota including descriptions for ten novel species: Archangium lansinium sp. nov., Myxococcus landrumus sp. nov., Nannocystis bai.</title>
        <authorList>
            <person name="Ahearne A."/>
            <person name="Stevens C."/>
            <person name="Dowd S."/>
        </authorList>
    </citation>
    <scope>NUCLEOTIDE SEQUENCE</scope>
    <source>
        <strain evidence="2">Fl3</strain>
    </source>
</reference>
<gene>
    <name evidence="2" type="ORF">O0S08_19450</name>
</gene>
<feature type="domain" description="ADYC" evidence="1">
    <location>
        <begin position="122"/>
        <end position="296"/>
    </location>
</feature>
<dbReference type="InterPro" id="IPR001646">
    <property type="entry name" value="5peptide_repeat"/>
</dbReference>
<proteinExistence type="predicted"/>
<sequence length="330" mass="35445">MPKREVSMSKRMTWLTGVAASWTMGAGCDVPQAGECGCSDEAVSVRETQLNGTRLNGTRLNGTRLNGTRLNGTRLNGPDGSADYIEIEKIKLRKESYNIASSWLVGSNLHVKTTSNEVFSGTQLDSTKIKFDLLEDHSSRKKTVKVLDVEPLSPSSDVLLYDLSLKVDDNEWVPLCVDNAGEPTQAILLGDVWDASTGDRLTPTADGLTFACRDAALAKCVEWGYKPWDPQLRDHHQACTRLVRADYCGDGVSHTAPGTLVHVLDQVGVQTVDPERQFVVEAEWGPDGAVCLNGANTRLGGQQIGCSIPACGADFASGGLIQSGKIVVGP</sequence>
<name>A0ABY7HG84_9BACT</name>
<dbReference type="PROSITE" id="PS51257">
    <property type="entry name" value="PROKAR_LIPOPROTEIN"/>
    <property type="match status" value="1"/>
</dbReference>
<dbReference type="Proteomes" id="UP001164459">
    <property type="component" value="Chromosome"/>
</dbReference>
<protein>
    <submittedName>
        <fullName evidence="2">ADYC domain-containing protein</fullName>
    </submittedName>
</protein>
<accession>A0ABY7HG84</accession>
<dbReference type="EMBL" id="CP114040">
    <property type="protein sequence ID" value="WAS98322.1"/>
    <property type="molecule type" value="Genomic_DNA"/>
</dbReference>
<dbReference type="RefSeq" id="WP_269040688.1">
    <property type="nucleotide sequence ID" value="NZ_CP114040.1"/>
</dbReference>
<evidence type="ECO:0000313" key="2">
    <source>
        <dbReference type="EMBL" id="WAS98322.1"/>
    </source>
</evidence>
<dbReference type="InterPro" id="IPR045426">
    <property type="entry name" value="ADYC"/>
</dbReference>
<dbReference type="SUPFAM" id="SSF141571">
    <property type="entry name" value="Pentapeptide repeat-like"/>
    <property type="match status" value="1"/>
</dbReference>